<evidence type="ECO:0000256" key="2">
    <source>
        <dbReference type="ARBA" id="ARBA00022448"/>
    </source>
</evidence>
<dbReference type="GO" id="GO:0006869">
    <property type="term" value="P:lipid transport"/>
    <property type="evidence" value="ECO:0007669"/>
    <property type="project" value="UniProtKB-KW"/>
</dbReference>
<evidence type="ECO:0000259" key="13">
    <source>
        <dbReference type="PROSITE" id="PS51847"/>
    </source>
</evidence>
<dbReference type="InterPro" id="IPR031468">
    <property type="entry name" value="SMP_LBD"/>
</dbReference>
<evidence type="ECO:0000313" key="15">
    <source>
        <dbReference type="Proteomes" id="UP000310189"/>
    </source>
</evidence>
<evidence type="ECO:0000256" key="5">
    <source>
        <dbReference type="ARBA" id="ARBA00022737"/>
    </source>
</evidence>
<feature type="region of interest" description="Disordered" evidence="11">
    <location>
        <begin position="1"/>
        <end position="85"/>
    </location>
</feature>
<keyword evidence="8" id="KW-0445">Lipid transport</keyword>
<feature type="domain" description="C2" evidence="12">
    <location>
        <begin position="429"/>
        <end position="552"/>
    </location>
</feature>
<evidence type="ECO:0000256" key="6">
    <source>
        <dbReference type="ARBA" id="ARBA00022824"/>
    </source>
</evidence>
<dbReference type="Gene3D" id="2.60.40.150">
    <property type="entry name" value="C2 domain"/>
    <property type="match status" value="2"/>
</dbReference>
<evidence type="ECO:0000259" key="12">
    <source>
        <dbReference type="PROSITE" id="PS50004"/>
    </source>
</evidence>
<dbReference type="EMBL" id="SPNW01000093">
    <property type="protein sequence ID" value="TIA85962.1"/>
    <property type="molecule type" value="Genomic_DNA"/>
</dbReference>
<feature type="compositionally biased region" description="Polar residues" evidence="11">
    <location>
        <begin position="21"/>
        <end position="32"/>
    </location>
</feature>
<evidence type="ECO:0000256" key="11">
    <source>
        <dbReference type="SAM" id="MobiDB-lite"/>
    </source>
</evidence>
<dbReference type="InterPro" id="IPR000008">
    <property type="entry name" value="C2_dom"/>
</dbReference>
<dbReference type="AlphaFoldDB" id="A0A4T0FCV6"/>
<evidence type="ECO:0000256" key="3">
    <source>
        <dbReference type="ARBA" id="ARBA00022553"/>
    </source>
</evidence>
<dbReference type="OrthoDB" id="1029639at2759"/>
<keyword evidence="9" id="KW-0446">Lipid-binding</keyword>
<dbReference type="InterPro" id="IPR037765">
    <property type="entry name" value="C2B_Tricalbin"/>
</dbReference>
<evidence type="ECO:0000256" key="8">
    <source>
        <dbReference type="ARBA" id="ARBA00023055"/>
    </source>
</evidence>
<keyword evidence="3" id="KW-0597">Phosphoprotein</keyword>
<reference evidence="14 15" key="1">
    <citation type="submission" date="2019-03" db="EMBL/GenBank/DDBJ databases">
        <title>Sequencing 23 genomes of Wallemia ichthyophaga.</title>
        <authorList>
            <person name="Gostincar C."/>
        </authorList>
    </citation>
    <scope>NUCLEOTIDE SEQUENCE [LARGE SCALE GENOMIC DNA]</scope>
    <source>
        <strain evidence="14 15">EXF-5753</strain>
    </source>
</reference>
<evidence type="ECO:0000313" key="14">
    <source>
        <dbReference type="EMBL" id="TIA85962.1"/>
    </source>
</evidence>
<dbReference type="InterPro" id="IPR037761">
    <property type="entry name" value="C2A_Tricalbin"/>
</dbReference>
<organism evidence="14 15">
    <name type="scientific">Wallemia hederae</name>
    <dbReference type="NCBI Taxonomy" id="1540922"/>
    <lineage>
        <taxon>Eukaryota</taxon>
        <taxon>Fungi</taxon>
        <taxon>Dikarya</taxon>
        <taxon>Basidiomycota</taxon>
        <taxon>Wallemiomycotina</taxon>
        <taxon>Wallemiomycetes</taxon>
        <taxon>Wallemiales</taxon>
        <taxon>Wallemiaceae</taxon>
        <taxon>Wallemia</taxon>
    </lineage>
</organism>
<dbReference type="CDD" id="cd04044">
    <property type="entry name" value="C2A_Tricalbin-like"/>
    <property type="match status" value="1"/>
</dbReference>
<proteinExistence type="predicted"/>
<feature type="compositionally biased region" description="Basic and acidic residues" evidence="11">
    <location>
        <begin position="1"/>
        <end position="13"/>
    </location>
</feature>
<evidence type="ECO:0000256" key="4">
    <source>
        <dbReference type="ARBA" id="ARBA00022692"/>
    </source>
</evidence>
<keyword evidence="4" id="KW-0812">Transmembrane</keyword>
<feature type="region of interest" description="Disordered" evidence="11">
    <location>
        <begin position="100"/>
        <end position="132"/>
    </location>
</feature>
<dbReference type="GO" id="GO:0061817">
    <property type="term" value="P:endoplasmic reticulum-plasma membrane tethering"/>
    <property type="evidence" value="ECO:0007669"/>
    <property type="project" value="InterPro"/>
</dbReference>
<evidence type="ECO:0000256" key="7">
    <source>
        <dbReference type="ARBA" id="ARBA00022989"/>
    </source>
</evidence>
<keyword evidence="15" id="KW-1185">Reference proteome</keyword>
<dbReference type="GO" id="GO:0005789">
    <property type="term" value="C:endoplasmic reticulum membrane"/>
    <property type="evidence" value="ECO:0007669"/>
    <property type="project" value="UniProtKB-SubCell"/>
</dbReference>
<dbReference type="Pfam" id="PF00168">
    <property type="entry name" value="C2"/>
    <property type="match status" value="2"/>
</dbReference>
<dbReference type="PROSITE" id="PS51847">
    <property type="entry name" value="SMP"/>
    <property type="match status" value="1"/>
</dbReference>
<dbReference type="PANTHER" id="PTHR46980">
    <property type="entry name" value="TRICALBIN-1-RELATED"/>
    <property type="match status" value="1"/>
</dbReference>
<dbReference type="SUPFAM" id="SSF49562">
    <property type="entry name" value="C2 domain (Calcium/lipid-binding domain, CaLB)"/>
    <property type="match status" value="2"/>
</dbReference>
<feature type="domain" description="C2" evidence="12">
    <location>
        <begin position="577"/>
        <end position="698"/>
    </location>
</feature>
<evidence type="ECO:0000256" key="9">
    <source>
        <dbReference type="ARBA" id="ARBA00023121"/>
    </source>
</evidence>
<dbReference type="PROSITE" id="PS50004">
    <property type="entry name" value="C2"/>
    <property type="match status" value="2"/>
</dbReference>
<dbReference type="Pfam" id="PF25669">
    <property type="entry name" value="SMP_MUG190-like"/>
    <property type="match status" value="1"/>
</dbReference>
<keyword evidence="10" id="KW-0472">Membrane</keyword>
<dbReference type="SMART" id="SM00239">
    <property type="entry name" value="C2"/>
    <property type="match status" value="2"/>
</dbReference>
<keyword evidence="2" id="KW-0813">Transport</keyword>
<dbReference type="CDD" id="cd21678">
    <property type="entry name" value="SMP_TCB"/>
    <property type="match status" value="1"/>
</dbReference>
<dbReference type="InterPro" id="IPR035892">
    <property type="entry name" value="C2_domain_sf"/>
</dbReference>
<comment type="caution">
    <text evidence="14">The sequence shown here is derived from an EMBL/GenBank/DDBJ whole genome shotgun (WGS) entry which is preliminary data.</text>
</comment>
<accession>A0A4T0FCV6</accession>
<protein>
    <recommendedName>
        <fullName evidence="16">C2 domain-containing protein</fullName>
    </recommendedName>
</protein>
<sequence>MVLGLKSKDHANPSEEDGNAAQLQSDVDNLQNELKESEKAGGKVHTFDPNEDPHSKKKSAVKSSNAPETPKKATDGAALDLDDSDSTAVDATTTLDDAAKATTQAAEQGDAKEDEISAATSKTEDDDIPGKIPPWYKVGHKMSLTALTTNLNDDVELNKLATRFFGRWYMNSGVLILSMSLTILIGKFNMGVGWVLLVLAGASTYYNTHMKRLKRNIKDDISRELSINRLESQNESAEWVNSFLDRFWLIYEPVLSATIVSSVDQVLSQNTPGFLDSIRMTQFTLGNKAPDIEYVKTWPSAGDGLIQMDWRVAFKPSDKSNITPNEAKKQVNPKIVLAVRVGKGVVGKALPILLEDMNFSGYMRIKFTLDKDFPFMKLVSVSFLERPKFDYVLKPIGGDTFGFDVGNIPGLSAFITGQVHANMGPMMYHPNEFTLNIKEILAGTPMDAAVGVIKVNINSARHLTTSKFGGGKPDPYVSFTIGSKIDLDRTTTIQNTSDPTWNETKYLLLTNLNDMLIMNVMDFNDHRKDSDIGLASFDLSTLIEERQSHDSNAKVIYDGKQHGTLDYGIHFYPTLEPKKDEEGNIIPPPDLPSGVVRVNITQAQDLNNSGNGLLKGQLSPYAVLRVGKKQIHRTQTMKGTRNPNWGNSKEYLVKNKDKSMVTIEVFDDKDFGNNSSLGFVTISLKDLLTAKERAIDWFSLSHAKSGRIKIEATFKPIDFDN</sequence>
<evidence type="ECO:0000256" key="10">
    <source>
        <dbReference type="ARBA" id="ARBA00023136"/>
    </source>
</evidence>
<gene>
    <name evidence="14" type="ORF">E3P99_03837</name>
</gene>
<comment type="subcellular location">
    <subcellularLocation>
        <location evidence="1">Endoplasmic reticulum membrane</location>
    </subcellularLocation>
</comment>
<keyword evidence="7" id="KW-1133">Transmembrane helix</keyword>
<dbReference type="GO" id="GO:0008289">
    <property type="term" value="F:lipid binding"/>
    <property type="evidence" value="ECO:0007669"/>
    <property type="project" value="UniProtKB-KW"/>
</dbReference>
<dbReference type="PANTHER" id="PTHR46980:SF2">
    <property type="entry name" value="TRICALBIN-1-RELATED"/>
    <property type="match status" value="1"/>
</dbReference>
<feature type="compositionally biased region" description="Basic and acidic residues" evidence="11">
    <location>
        <begin position="33"/>
        <end position="54"/>
    </location>
</feature>
<dbReference type="CDD" id="cd04052">
    <property type="entry name" value="C2B_Tricalbin-like"/>
    <property type="match status" value="1"/>
</dbReference>
<evidence type="ECO:0000256" key="1">
    <source>
        <dbReference type="ARBA" id="ARBA00004586"/>
    </source>
</evidence>
<keyword evidence="6" id="KW-0256">Endoplasmic reticulum</keyword>
<keyword evidence="5" id="KW-0677">Repeat</keyword>
<dbReference type="Proteomes" id="UP000310189">
    <property type="component" value="Unassembled WGS sequence"/>
</dbReference>
<name>A0A4T0FCV6_9BASI</name>
<dbReference type="InterPro" id="IPR052455">
    <property type="entry name" value="Tricalbin_domain"/>
</dbReference>
<evidence type="ECO:0008006" key="16">
    <source>
        <dbReference type="Google" id="ProtNLM"/>
    </source>
</evidence>
<feature type="domain" description="SMP-LTD" evidence="13">
    <location>
        <begin position="233"/>
        <end position="438"/>
    </location>
</feature>